<dbReference type="Proteomes" id="UP000800082">
    <property type="component" value="Unassembled WGS sequence"/>
</dbReference>
<dbReference type="AlphaFoldDB" id="A0A6A5RLJ8"/>
<feature type="region of interest" description="Disordered" evidence="1">
    <location>
        <begin position="1"/>
        <end position="81"/>
    </location>
</feature>
<feature type="compositionally biased region" description="Polar residues" evidence="1">
    <location>
        <begin position="47"/>
        <end position="64"/>
    </location>
</feature>
<name>A0A6A5RLJ8_9PLEO</name>
<sequence>MRQAMVTTRRSGVNAAPIPYALPRPSKRRKITVDEAERTREPAKIQPSISWTSSRSMDSTAQNRPSSELSELTLTSPSNRRKAHCVLPATAYQPKQAPVKRSTEQILAALKKLTTPGSSHNPIVLLEESPPPKVQQTSKDPSKVEPHMFQDRHSKIYMYNTSRPALAPRPANGSTFTGHPGHDIYRMRTAKTATPGWLTIGSQQLRSDVPLQAQHPISARYVAPQPGTAYASARPIVPYTPAHMNYPAPMPLNEEQLRSKALQYVREYSRSSSRKRKMAEDPDETSESDSTEVKTNTAPPRKSCFKPVASGRAKFQSRPVTILPDPHFQLSPLIQQASLLTSLLRVYPRSADQKGMREDIAMLASIQNQHLADWLNFEVGQSRKMASPHTPRVRSAAAVLPGRRAPRAVAADELVEAEKKRKRDDEVRRLLSAGAEVWQDGSGLSVADVFADDAVCTRADGGD</sequence>
<keyword evidence="3" id="KW-1185">Reference proteome</keyword>
<feature type="region of interest" description="Disordered" evidence="1">
    <location>
        <begin position="265"/>
        <end position="306"/>
    </location>
</feature>
<feature type="compositionally biased region" description="Acidic residues" evidence="1">
    <location>
        <begin position="281"/>
        <end position="290"/>
    </location>
</feature>
<dbReference type="RefSeq" id="XP_033447488.1">
    <property type="nucleotide sequence ID" value="XM_033587930.1"/>
</dbReference>
<feature type="region of interest" description="Disordered" evidence="1">
    <location>
        <begin position="119"/>
        <end position="146"/>
    </location>
</feature>
<evidence type="ECO:0000313" key="3">
    <source>
        <dbReference type="Proteomes" id="UP000800082"/>
    </source>
</evidence>
<organism evidence="2 3">
    <name type="scientific">Didymella exigua CBS 183.55</name>
    <dbReference type="NCBI Taxonomy" id="1150837"/>
    <lineage>
        <taxon>Eukaryota</taxon>
        <taxon>Fungi</taxon>
        <taxon>Dikarya</taxon>
        <taxon>Ascomycota</taxon>
        <taxon>Pezizomycotina</taxon>
        <taxon>Dothideomycetes</taxon>
        <taxon>Pleosporomycetidae</taxon>
        <taxon>Pleosporales</taxon>
        <taxon>Pleosporineae</taxon>
        <taxon>Didymellaceae</taxon>
        <taxon>Didymella</taxon>
    </lineage>
</organism>
<feature type="compositionally biased region" description="Low complexity" evidence="1">
    <location>
        <begin position="65"/>
        <end position="78"/>
    </location>
</feature>
<gene>
    <name evidence="2" type="ORF">M421DRAFT_185476</name>
</gene>
<protein>
    <submittedName>
        <fullName evidence="2">Uncharacterized protein</fullName>
    </submittedName>
</protein>
<evidence type="ECO:0000313" key="2">
    <source>
        <dbReference type="EMBL" id="KAF1927236.1"/>
    </source>
</evidence>
<dbReference type="EMBL" id="ML978973">
    <property type="protein sequence ID" value="KAF1927236.1"/>
    <property type="molecule type" value="Genomic_DNA"/>
</dbReference>
<accession>A0A6A5RLJ8</accession>
<proteinExistence type="predicted"/>
<evidence type="ECO:0000256" key="1">
    <source>
        <dbReference type="SAM" id="MobiDB-lite"/>
    </source>
</evidence>
<feature type="compositionally biased region" description="Basic and acidic residues" evidence="1">
    <location>
        <begin position="31"/>
        <end position="43"/>
    </location>
</feature>
<dbReference type="GeneID" id="54345577"/>
<reference evidence="2" key="1">
    <citation type="journal article" date="2020" name="Stud. Mycol.">
        <title>101 Dothideomycetes genomes: a test case for predicting lifestyles and emergence of pathogens.</title>
        <authorList>
            <person name="Haridas S."/>
            <person name="Albert R."/>
            <person name="Binder M."/>
            <person name="Bloem J."/>
            <person name="Labutti K."/>
            <person name="Salamov A."/>
            <person name="Andreopoulos B."/>
            <person name="Baker S."/>
            <person name="Barry K."/>
            <person name="Bills G."/>
            <person name="Bluhm B."/>
            <person name="Cannon C."/>
            <person name="Castanera R."/>
            <person name="Culley D."/>
            <person name="Daum C."/>
            <person name="Ezra D."/>
            <person name="Gonzalez J."/>
            <person name="Henrissat B."/>
            <person name="Kuo A."/>
            <person name="Liang C."/>
            <person name="Lipzen A."/>
            <person name="Lutzoni F."/>
            <person name="Magnuson J."/>
            <person name="Mondo S."/>
            <person name="Nolan M."/>
            <person name="Ohm R."/>
            <person name="Pangilinan J."/>
            <person name="Park H.-J."/>
            <person name="Ramirez L."/>
            <person name="Alfaro M."/>
            <person name="Sun H."/>
            <person name="Tritt A."/>
            <person name="Yoshinaga Y."/>
            <person name="Zwiers L.-H."/>
            <person name="Turgeon B."/>
            <person name="Goodwin S."/>
            <person name="Spatafora J."/>
            <person name="Crous P."/>
            <person name="Grigoriev I."/>
        </authorList>
    </citation>
    <scope>NUCLEOTIDE SEQUENCE</scope>
    <source>
        <strain evidence="2">CBS 183.55</strain>
    </source>
</reference>
<dbReference type="OrthoDB" id="3690573at2759"/>
<feature type="compositionally biased region" description="Polar residues" evidence="1">
    <location>
        <begin position="1"/>
        <end position="11"/>
    </location>
</feature>